<dbReference type="InterPro" id="IPR000835">
    <property type="entry name" value="HTH_MarR-typ"/>
</dbReference>
<dbReference type="InterPro" id="IPR036388">
    <property type="entry name" value="WH-like_DNA-bd_sf"/>
</dbReference>
<dbReference type="PROSITE" id="PS50995">
    <property type="entry name" value="HTH_MARR_2"/>
    <property type="match status" value="1"/>
</dbReference>
<dbReference type="GO" id="GO:0006950">
    <property type="term" value="P:response to stress"/>
    <property type="evidence" value="ECO:0007669"/>
    <property type="project" value="TreeGrafter"/>
</dbReference>
<dbReference type="GO" id="GO:0003700">
    <property type="term" value="F:DNA-binding transcription factor activity"/>
    <property type="evidence" value="ECO:0007669"/>
    <property type="project" value="InterPro"/>
</dbReference>
<comment type="caution">
    <text evidence="2">The sequence shown here is derived from an EMBL/GenBank/DDBJ whole genome shotgun (WGS) entry which is preliminary data.</text>
</comment>
<evidence type="ECO:0000313" key="2">
    <source>
        <dbReference type="EMBL" id="NOH48108.1"/>
    </source>
</evidence>
<dbReference type="PANTHER" id="PTHR33164:SF43">
    <property type="entry name" value="HTH-TYPE TRANSCRIPTIONAL REPRESSOR YETL"/>
    <property type="match status" value="1"/>
</dbReference>
<evidence type="ECO:0000259" key="1">
    <source>
        <dbReference type="PROSITE" id="PS50995"/>
    </source>
</evidence>
<protein>
    <submittedName>
        <fullName evidence="2">MarR family transcriptional regulator</fullName>
    </submittedName>
</protein>
<dbReference type="SMART" id="SM00347">
    <property type="entry name" value="HTH_MARR"/>
    <property type="match status" value="1"/>
</dbReference>
<dbReference type="SUPFAM" id="SSF46785">
    <property type="entry name" value="Winged helix' DNA-binding domain"/>
    <property type="match status" value="1"/>
</dbReference>
<dbReference type="InterPro" id="IPR039422">
    <property type="entry name" value="MarR/SlyA-like"/>
</dbReference>
<proteinExistence type="predicted"/>
<sequence>MSEKNTLDGLFRLVHTLKRNLHEQIEHLDLDITPMHVRVLKIISRKTQCTAIDISNYLDRDKAQVTRLIKVLLGQRLIVKEANPEDKRSQWLRITDEGNVVMEKIAHVDELILNKMTQDMSSEELEAFQKTTSKIVRNLSE</sequence>
<gene>
    <name evidence="2" type="ORF">F0262_08555</name>
</gene>
<name>A0A7Y3Z7X0_9VIBR</name>
<dbReference type="Pfam" id="PF12802">
    <property type="entry name" value="MarR_2"/>
    <property type="match status" value="1"/>
</dbReference>
<dbReference type="EMBL" id="VTYN01000007">
    <property type="protein sequence ID" value="NOH48108.1"/>
    <property type="molecule type" value="Genomic_DNA"/>
</dbReference>
<evidence type="ECO:0000313" key="3">
    <source>
        <dbReference type="Proteomes" id="UP000572072"/>
    </source>
</evidence>
<dbReference type="RefSeq" id="WP_171357672.1">
    <property type="nucleotide sequence ID" value="NZ_JBEWWM010000003.1"/>
</dbReference>
<reference evidence="2 3" key="1">
    <citation type="submission" date="2019-08" db="EMBL/GenBank/DDBJ databases">
        <title>Draft genome sequencing and comparative genomics of hatchery-associated Vibrios.</title>
        <authorList>
            <person name="Kehlet-Delgado H."/>
            <person name="Mueller R.S."/>
        </authorList>
    </citation>
    <scope>NUCLEOTIDE SEQUENCE [LARGE SCALE GENOMIC DNA]</scope>
    <source>
        <strain evidence="2 3">00-78-3</strain>
    </source>
</reference>
<dbReference type="InterPro" id="IPR036390">
    <property type="entry name" value="WH_DNA-bd_sf"/>
</dbReference>
<organism evidence="2 3">
    <name type="scientific">Vibrio rotiferianus</name>
    <dbReference type="NCBI Taxonomy" id="190895"/>
    <lineage>
        <taxon>Bacteria</taxon>
        <taxon>Pseudomonadati</taxon>
        <taxon>Pseudomonadota</taxon>
        <taxon>Gammaproteobacteria</taxon>
        <taxon>Vibrionales</taxon>
        <taxon>Vibrionaceae</taxon>
        <taxon>Vibrio</taxon>
    </lineage>
</organism>
<feature type="domain" description="HTH marR-type" evidence="1">
    <location>
        <begin position="7"/>
        <end position="137"/>
    </location>
</feature>
<dbReference type="AlphaFoldDB" id="A0A7Y3Z7X0"/>
<dbReference type="PANTHER" id="PTHR33164">
    <property type="entry name" value="TRANSCRIPTIONAL REGULATOR, MARR FAMILY"/>
    <property type="match status" value="1"/>
</dbReference>
<dbReference type="Proteomes" id="UP000572072">
    <property type="component" value="Unassembled WGS sequence"/>
</dbReference>
<accession>A0A7Y3Z7X0</accession>
<dbReference type="Gene3D" id="1.10.10.10">
    <property type="entry name" value="Winged helix-like DNA-binding domain superfamily/Winged helix DNA-binding domain"/>
    <property type="match status" value="1"/>
</dbReference>
<dbReference type="PRINTS" id="PR00598">
    <property type="entry name" value="HTHMARR"/>
</dbReference>